<dbReference type="EMBL" id="CAJHUB010000665">
    <property type="protein sequence ID" value="CAD7672219.1"/>
    <property type="molecule type" value="Genomic_DNA"/>
</dbReference>
<dbReference type="InterPro" id="IPR027883">
    <property type="entry name" value="Redic1-like"/>
</dbReference>
<keyword evidence="3" id="KW-1185">Reference proteome</keyword>
<organism evidence="2 3">
    <name type="scientific">Nyctereutes procyonoides</name>
    <name type="common">Raccoon dog</name>
    <name type="synonym">Canis procyonoides</name>
    <dbReference type="NCBI Taxonomy" id="34880"/>
    <lineage>
        <taxon>Eukaryota</taxon>
        <taxon>Metazoa</taxon>
        <taxon>Chordata</taxon>
        <taxon>Craniata</taxon>
        <taxon>Vertebrata</taxon>
        <taxon>Euteleostomi</taxon>
        <taxon>Mammalia</taxon>
        <taxon>Eutheria</taxon>
        <taxon>Laurasiatheria</taxon>
        <taxon>Carnivora</taxon>
        <taxon>Caniformia</taxon>
        <taxon>Canidae</taxon>
        <taxon>Nyctereutes</taxon>
    </lineage>
</organism>
<dbReference type="AlphaFoldDB" id="A0A811Y3Q2"/>
<name>A0A811Y3Q2_NYCPR</name>
<feature type="compositionally biased region" description="Low complexity" evidence="1">
    <location>
        <begin position="448"/>
        <end position="469"/>
    </location>
</feature>
<accession>A0A811Y3Q2</accession>
<dbReference type="PANTHER" id="PTHR35158:SF1">
    <property type="entry name" value="CDNA SEQUENCE CN725425"/>
    <property type="match status" value="1"/>
</dbReference>
<sequence>MHWWAGTRVLIKQERRKQKEYFEKKRLKSKMKLLGVSSPVKNSTVSLDLLNLYMVNHISCQKKTPETVRKPIHVNMCRDIKMPLRKHNLELPMSPDCVPSNLCIDDIENRQGSKKQLAPVQYNRIENCSFTSTIFFSRIISNRNTTKQNFILRIASSPQKVLSKVNYSNSLVSKLNENQDVLSPSYKTAQYGSLFERLNSPGNCSFLTGRSVVVMGEECGSMDEQRQSDFITEKQSAQHIWGENRREASHFLEDVNQSKAHLISENYDSFISENIINLLSIDQQRIRKTFDKCDCDSMGDASAITSSDKNDSTDRCIRSIFTDPELTFSNSTFNKTSYPEKYQPSKYQKEYNNNERNILSISFEKDCYVASSEKKGKFESDYQEKIPQNESQKYPVKHMGDISLEELHSKQSWDFGFGEILMEGGGTSSLKDRPTSTKICHYLDSSQSSQSTYYSPRPTDSCFSSSSEMPSEDEDQILQQIEESNRRSIRIKETTNNFYPEGMPKLPHGSIIRNNTKNQNQNENLHHFSMKNNTDQFPQSQCNSTHILQNKTSDNCILQVARCDAWVQTDSEPVMEEKLDAAVQCDIISKCKCRSNVSSLCNVERCSENVNSDTTGGQETLKNN</sequence>
<reference evidence="2" key="1">
    <citation type="submission" date="2020-12" db="EMBL/GenBank/DDBJ databases">
        <authorList>
            <consortium name="Molecular Ecology Group"/>
        </authorList>
    </citation>
    <scope>NUCLEOTIDE SEQUENCE</scope>
    <source>
        <strain evidence="2">TBG_1078</strain>
    </source>
</reference>
<comment type="caution">
    <text evidence="2">The sequence shown here is derived from an EMBL/GenBank/DDBJ whole genome shotgun (WGS) entry which is preliminary data.</text>
</comment>
<proteinExistence type="predicted"/>
<evidence type="ECO:0000313" key="3">
    <source>
        <dbReference type="Proteomes" id="UP000645828"/>
    </source>
</evidence>
<protein>
    <submittedName>
        <fullName evidence="2">(raccoon dog) hypothetical protein</fullName>
    </submittedName>
</protein>
<evidence type="ECO:0000256" key="1">
    <source>
        <dbReference type="SAM" id="MobiDB-lite"/>
    </source>
</evidence>
<dbReference type="Pfam" id="PF15089">
    <property type="entry name" value="Redic1-like"/>
    <property type="match status" value="1"/>
</dbReference>
<dbReference type="Proteomes" id="UP000645828">
    <property type="component" value="Unassembled WGS sequence"/>
</dbReference>
<feature type="region of interest" description="Disordered" evidence="1">
    <location>
        <begin position="448"/>
        <end position="475"/>
    </location>
</feature>
<gene>
    <name evidence="2" type="ORF">NYPRO_LOCUS5014</name>
</gene>
<evidence type="ECO:0000313" key="2">
    <source>
        <dbReference type="EMBL" id="CAD7672219.1"/>
    </source>
</evidence>
<dbReference type="PANTHER" id="PTHR35158">
    <property type="entry name" value="CDNA SEQUENCE CN725425"/>
    <property type="match status" value="1"/>
</dbReference>